<protein>
    <recommendedName>
        <fullName evidence="7">Auxiliary Activity family 9 catalytic domain-containing protein</fullName>
    </recommendedName>
</protein>
<evidence type="ECO:0000256" key="5">
    <source>
        <dbReference type="SAM" id="MobiDB-lite"/>
    </source>
</evidence>
<organism evidence="8 9">
    <name type="scientific">Emergomyces africanus</name>
    <dbReference type="NCBI Taxonomy" id="1955775"/>
    <lineage>
        <taxon>Eukaryota</taxon>
        <taxon>Fungi</taxon>
        <taxon>Dikarya</taxon>
        <taxon>Ascomycota</taxon>
        <taxon>Pezizomycotina</taxon>
        <taxon>Eurotiomycetes</taxon>
        <taxon>Eurotiomycetidae</taxon>
        <taxon>Onygenales</taxon>
        <taxon>Ajellomycetaceae</taxon>
        <taxon>Emergomyces</taxon>
    </lineage>
</organism>
<evidence type="ECO:0000256" key="4">
    <source>
        <dbReference type="ARBA" id="ARBA00023157"/>
    </source>
</evidence>
<comment type="subcellular location">
    <subcellularLocation>
        <location evidence="2">Secreted</location>
    </subcellularLocation>
</comment>
<dbReference type="PANTHER" id="PTHR33353">
    <property type="entry name" value="PUTATIVE (AFU_ORTHOLOGUE AFUA_1G12560)-RELATED"/>
    <property type="match status" value="1"/>
</dbReference>
<evidence type="ECO:0000256" key="2">
    <source>
        <dbReference type="ARBA" id="ARBA00004613"/>
    </source>
</evidence>
<dbReference type="EMBL" id="LGUA01000397">
    <property type="protein sequence ID" value="OAX81846.1"/>
    <property type="molecule type" value="Genomic_DNA"/>
</dbReference>
<dbReference type="AlphaFoldDB" id="A0A1B7NYJ8"/>
<feature type="signal peptide" evidence="6">
    <location>
        <begin position="1"/>
        <end position="21"/>
    </location>
</feature>
<dbReference type="OrthoDB" id="4183904at2759"/>
<dbReference type="STRING" id="1658172.A0A1B7NYJ8"/>
<comment type="cofactor">
    <cofactor evidence="1">
        <name>Cu(2+)</name>
        <dbReference type="ChEBI" id="CHEBI:29036"/>
    </cofactor>
</comment>
<keyword evidence="3" id="KW-0964">Secreted</keyword>
<evidence type="ECO:0000256" key="3">
    <source>
        <dbReference type="ARBA" id="ARBA00022525"/>
    </source>
</evidence>
<proteinExistence type="predicted"/>
<evidence type="ECO:0000256" key="1">
    <source>
        <dbReference type="ARBA" id="ARBA00001973"/>
    </source>
</evidence>
<keyword evidence="9" id="KW-1185">Reference proteome</keyword>
<reference evidence="8 9" key="1">
    <citation type="submission" date="2015-07" db="EMBL/GenBank/DDBJ databases">
        <title>Emmonsia species relationships and genome sequence.</title>
        <authorList>
            <person name="Cuomo C.A."/>
            <person name="Schwartz I.S."/>
            <person name="Kenyon C."/>
            <person name="de Hoog G.S."/>
            <person name="Govender N.P."/>
            <person name="Botha A."/>
            <person name="Moreno L."/>
            <person name="de Vries M."/>
            <person name="Munoz J.F."/>
            <person name="Stielow J.B."/>
        </authorList>
    </citation>
    <scope>NUCLEOTIDE SEQUENCE [LARGE SCALE GENOMIC DNA]</scope>
    <source>
        <strain evidence="8 9">CBS 136260</strain>
    </source>
</reference>
<keyword evidence="4" id="KW-1015">Disulfide bond</keyword>
<comment type="caution">
    <text evidence="8">The sequence shown here is derived from an EMBL/GenBank/DDBJ whole genome shotgun (WGS) entry which is preliminary data.</text>
</comment>
<dbReference type="InterPro" id="IPR049892">
    <property type="entry name" value="AA9"/>
</dbReference>
<dbReference type="Gene3D" id="2.70.50.70">
    <property type="match status" value="2"/>
</dbReference>
<dbReference type="PANTHER" id="PTHR33353:SF34">
    <property type="entry name" value="ENDO-BETA-1,4-GLUCANASE D"/>
    <property type="match status" value="1"/>
</dbReference>
<dbReference type="GO" id="GO:0005576">
    <property type="term" value="C:extracellular region"/>
    <property type="evidence" value="ECO:0007669"/>
    <property type="project" value="UniProtKB-SubCell"/>
</dbReference>
<accession>A0A1B7NYJ8</accession>
<keyword evidence="6" id="KW-0732">Signal</keyword>
<gene>
    <name evidence="8" type="ORF">ACJ72_03811</name>
</gene>
<dbReference type="Proteomes" id="UP000091918">
    <property type="component" value="Unassembled WGS sequence"/>
</dbReference>
<evidence type="ECO:0000313" key="8">
    <source>
        <dbReference type="EMBL" id="OAX81846.1"/>
    </source>
</evidence>
<feature type="chain" id="PRO_5008598286" description="Auxiliary Activity family 9 catalytic domain-containing protein" evidence="6">
    <location>
        <begin position="22"/>
        <end position="246"/>
    </location>
</feature>
<evidence type="ECO:0000313" key="9">
    <source>
        <dbReference type="Proteomes" id="UP000091918"/>
    </source>
</evidence>
<sequence>MFILRPATFIGALASIVLVNAHGTVTGILADGSYFGGFLIGKYPYISNPPDVAGWSTIATTMDMWMQVHIIALISYATATRSQELQLRKYLLDKTTLKFFKIQAAVLVDGSKTPCKWASDDLIANNNTWKLTIPKTIAPGNYCFNLKITSGGTAQPQETAGTALSQSTHPGIKINIYDPFSGYKIPGPSSFSDSGNSGGDQSPSAIEPANQSPSSPAFPIVTPTTSPGVPEDAPATPTATGAMLSP</sequence>
<evidence type="ECO:0000256" key="6">
    <source>
        <dbReference type="SAM" id="SignalP"/>
    </source>
</evidence>
<dbReference type="Pfam" id="PF03443">
    <property type="entry name" value="AA9"/>
    <property type="match status" value="1"/>
</dbReference>
<feature type="domain" description="Auxiliary Activity family 9 catalytic" evidence="7">
    <location>
        <begin position="56"/>
        <end position="142"/>
    </location>
</feature>
<feature type="compositionally biased region" description="Low complexity" evidence="5">
    <location>
        <begin position="187"/>
        <end position="204"/>
    </location>
</feature>
<evidence type="ECO:0000259" key="7">
    <source>
        <dbReference type="Pfam" id="PF03443"/>
    </source>
</evidence>
<feature type="region of interest" description="Disordered" evidence="5">
    <location>
        <begin position="187"/>
        <end position="246"/>
    </location>
</feature>
<name>A0A1B7NYJ8_9EURO</name>
<dbReference type="InterPro" id="IPR005103">
    <property type="entry name" value="AA9_LPMO"/>
</dbReference>